<dbReference type="EMBL" id="MT371043">
    <property type="protein sequence ID" value="QOQ35033.1"/>
    <property type="molecule type" value="Genomic_DNA"/>
</dbReference>
<dbReference type="CTD" id="4509"/>
<evidence type="ECO:0000256" key="4">
    <source>
        <dbReference type="ARBA" id="ARBA00022448"/>
    </source>
</evidence>
<dbReference type="GeneID" id="63364809"/>
<keyword evidence="7 12" id="KW-0375">Hydrogen ion transport</keyword>
<dbReference type="GO" id="GO:0045259">
    <property type="term" value="C:proton-transporting ATP synthase complex"/>
    <property type="evidence" value="ECO:0007669"/>
    <property type="project" value="UniProtKB-KW"/>
</dbReference>
<gene>
    <name evidence="14" type="primary">ATP8</name>
</gene>
<dbReference type="GO" id="GO:0031966">
    <property type="term" value="C:mitochondrial membrane"/>
    <property type="evidence" value="ECO:0007669"/>
    <property type="project" value="UniProtKB-SubCell"/>
</dbReference>
<dbReference type="RefSeq" id="YP_010024738.1">
    <property type="nucleotide sequence ID" value="NC_053716.1"/>
</dbReference>
<keyword evidence="4 12" id="KW-0813">Transport</keyword>
<comment type="similarity">
    <text evidence="2 12">Belongs to the ATPase protein 8 family.</text>
</comment>
<evidence type="ECO:0000313" key="14">
    <source>
        <dbReference type="EMBL" id="QOQ35033.1"/>
    </source>
</evidence>
<keyword evidence="8 13" id="KW-1133">Transmembrane helix</keyword>
<evidence type="ECO:0000256" key="13">
    <source>
        <dbReference type="SAM" id="Phobius"/>
    </source>
</evidence>
<feature type="transmembrane region" description="Helical" evidence="13">
    <location>
        <begin position="6"/>
        <end position="30"/>
    </location>
</feature>
<evidence type="ECO:0000256" key="3">
    <source>
        <dbReference type="ARBA" id="ARBA00011291"/>
    </source>
</evidence>
<dbReference type="InterPro" id="IPR001421">
    <property type="entry name" value="ATP8_metazoa"/>
</dbReference>
<dbReference type="Pfam" id="PF00895">
    <property type="entry name" value="ATP-synt_8"/>
    <property type="match status" value="1"/>
</dbReference>
<evidence type="ECO:0000256" key="11">
    <source>
        <dbReference type="ARBA" id="ARBA00023136"/>
    </source>
</evidence>
<evidence type="ECO:0000256" key="5">
    <source>
        <dbReference type="ARBA" id="ARBA00022547"/>
    </source>
</evidence>
<dbReference type="GO" id="GO:0015986">
    <property type="term" value="P:proton motive force-driven ATP synthesis"/>
    <property type="evidence" value="ECO:0007669"/>
    <property type="project" value="InterPro"/>
</dbReference>
<evidence type="ECO:0000256" key="9">
    <source>
        <dbReference type="ARBA" id="ARBA00023065"/>
    </source>
</evidence>
<reference evidence="14" key="1">
    <citation type="submission" date="2020-04" db="EMBL/GenBank/DDBJ databases">
        <title>Mitochondrial genome of Pseudothemis zonata.</title>
        <authorList>
            <person name="Du Y."/>
            <person name="Song X."/>
        </authorList>
    </citation>
    <scope>NUCLEOTIDE SEQUENCE</scope>
</reference>
<sequence>MPQMAPMSWIMLFIFFSLMLVIINILNYYLFNPKITLTNNDFKSCKKKMNWLW</sequence>
<evidence type="ECO:0000256" key="2">
    <source>
        <dbReference type="ARBA" id="ARBA00008892"/>
    </source>
</evidence>
<evidence type="ECO:0000256" key="10">
    <source>
        <dbReference type="ARBA" id="ARBA00023128"/>
    </source>
</evidence>
<organism evidence="14">
    <name type="scientific">Pseudothemis zonata</name>
    <dbReference type="NCBI Taxonomy" id="257050"/>
    <lineage>
        <taxon>Eukaryota</taxon>
        <taxon>Metazoa</taxon>
        <taxon>Ecdysozoa</taxon>
        <taxon>Arthropoda</taxon>
        <taxon>Hexapoda</taxon>
        <taxon>Insecta</taxon>
        <taxon>Pterygota</taxon>
        <taxon>Palaeoptera</taxon>
        <taxon>Odonata</taxon>
        <taxon>Epiprocta</taxon>
        <taxon>Anisoptera</taxon>
        <taxon>Libelluloidea</taxon>
        <taxon>Libellulidae</taxon>
        <taxon>Pseudothemis</taxon>
    </lineage>
</organism>
<proteinExistence type="inferred from homology"/>
<keyword evidence="5 12" id="KW-0138">CF(0)</keyword>
<comment type="subunit">
    <text evidence="3">F-type ATPases have 2 components, CF(1) - the catalytic core - and CF(0) - the membrane proton channel.</text>
</comment>
<keyword evidence="11 13" id="KW-0472">Membrane</keyword>
<geneLocation type="mitochondrion" evidence="14"/>
<protein>
    <recommendedName>
        <fullName evidence="12">ATP synthase complex subunit 8</fullName>
    </recommendedName>
</protein>
<evidence type="ECO:0000256" key="7">
    <source>
        <dbReference type="ARBA" id="ARBA00022781"/>
    </source>
</evidence>
<name>A0A7M1I7I6_9ODON</name>
<accession>A0A7M1I7I6</accession>
<evidence type="ECO:0000256" key="12">
    <source>
        <dbReference type="RuleBase" id="RU003661"/>
    </source>
</evidence>
<dbReference type="GO" id="GO:0015078">
    <property type="term" value="F:proton transmembrane transporter activity"/>
    <property type="evidence" value="ECO:0007669"/>
    <property type="project" value="InterPro"/>
</dbReference>
<evidence type="ECO:0000256" key="6">
    <source>
        <dbReference type="ARBA" id="ARBA00022692"/>
    </source>
</evidence>
<keyword evidence="9 12" id="KW-0406">Ion transport</keyword>
<dbReference type="AlphaFoldDB" id="A0A7M1I7I6"/>
<comment type="subcellular location">
    <subcellularLocation>
        <location evidence="1 12">Mitochondrion membrane</location>
        <topology evidence="1 12">Single-pass membrane protein</topology>
    </subcellularLocation>
</comment>
<keyword evidence="6 12" id="KW-0812">Transmembrane</keyword>
<keyword evidence="10 12" id="KW-0496">Mitochondrion</keyword>
<evidence type="ECO:0000256" key="8">
    <source>
        <dbReference type="ARBA" id="ARBA00022989"/>
    </source>
</evidence>
<evidence type="ECO:0000256" key="1">
    <source>
        <dbReference type="ARBA" id="ARBA00004304"/>
    </source>
</evidence>